<gene>
    <name evidence="1" type="ORF">rCG_32916</name>
</gene>
<sequence>MRFLYSISQMGNCLPGARFPHNFPLGVEWAMLNWINLGITGLWWDILLVSSFSEAQRNVDGVIQMPVART</sequence>
<reference evidence="1 2" key="1">
    <citation type="submission" date="2005-07" db="EMBL/GenBank/DDBJ databases">
        <authorList>
            <person name="Mural R.J."/>
            <person name="Li P.W."/>
            <person name="Adams M.D."/>
            <person name="Amanatides P.G."/>
            <person name="Baden-Tillson H."/>
            <person name="Barnstead M."/>
            <person name="Chin S.H."/>
            <person name="Dew I."/>
            <person name="Evans C.A."/>
            <person name="Ferriera S."/>
            <person name="Flanigan M."/>
            <person name="Fosler C."/>
            <person name="Glodek A."/>
            <person name="Gu Z."/>
            <person name="Holt R.A."/>
            <person name="Jennings D."/>
            <person name="Kraft C.L."/>
            <person name="Lu F."/>
            <person name="Nguyen T."/>
            <person name="Nusskern D.R."/>
            <person name="Pfannkoch C.M."/>
            <person name="Sitter C."/>
            <person name="Sutton G.G."/>
            <person name="Venter J.C."/>
            <person name="Wang Z."/>
            <person name="Woodage T."/>
            <person name="Zheng X.H."/>
            <person name="Zhong F."/>
        </authorList>
    </citation>
    <scope>NUCLEOTIDE SEQUENCE [LARGE SCALE GENOMIC DNA]</scope>
    <source>
        <strain>BN</strain>
        <strain evidence="2">Sprague-Dawley</strain>
    </source>
</reference>
<evidence type="ECO:0000313" key="1">
    <source>
        <dbReference type="EMBL" id="EDM03987.1"/>
    </source>
</evidence>
<organism evidence="1 2">
    <name type="scientific">Rattus norvegicus</name>
    <name type="common">Rat</name>
    <dbReference type="NCBI Taxonomy" id="10116"/>
    <lineage>
        <taxon>Eukaryota</taxon>
        <taxon>Metazoa</taxon>
        <taxon>Chordata</taxon>
        <taxon>Craniata</taxon>
        <taxon>Vertebrata</taxon>
        <taxon>Euteleostomi</taxon>
        <taxon>Mammalia</taxon>
        <taxon>Eutheria</taxon>
        <taxon>Euarchontoglires</taxon>
        <taxon>Glires</taxon>
        <taxon>Rodentia</taxon>
        <taxon>Myomorpha</taxon>
        <taxon>Muroidea</taxon>
        <taxon>Muridae</taxon>
        <taxon>Murinae</taxon>
        <taxon>Rattus</taxon>
    </lineage>
</organism>
<accession>A6HD82</accession>
<protein>
    <submittedName>
        <fullName evidence="1">RCG32916</fullName>
    </submittedName>
</protein>
<dbReference type="EMBL" id="CH473948">
    <property type="protein sequence ID" value="EDM03987.1"/>
    <property type="molecule type" value="Genomic_DNA"/>
</dbReference>
<name>A6HD82_RAT</name>
<evidence type="ECO:0000313" key="2">
    <source>
        <dbReference type="Proteomes" id="UP000234681"/>
    </source>
</evidence>
<dbReference type="Proteomes" id="UP000234681">
    <property type="component" value="Chromosome 10"/>
</dbReference>
<proteinExistence type="predicted"/>
<dbReference type="AlphaFoldDB" id="A6HD82"/>